<dbReference type="AlphaFoldDB" id="A0A259U065"/>
<protein>
    <recommendedName>
        <fullName evidence="3">Ribosomal subunit interface protein</fullName>
    </recommendedName>
</protein>
<dbReference type="Gene3D" id="3.30.160.100">
    <property type="entry name" value="Ribosome hibernation promotion factor-like"/>
    <property type="match status" value="1"/>
</dbReference>
<comment type="caution">
    <text evidence="1">The sequence shown here is derived from an EMBL/GenBank/DDBJ whole genome shotgun (WGS) entry which is preliminary data.</text>
</comment>
<organism evidence="1 2">
    <name type="scientific">Rubricoccus marinus</name>
    <dbReference type="NCBI Taxonomy" id="716817"/>
    <lineage>
        <taxon>Bacteria</taxon>
        <taxon>Pseudomonadati</taxon>
        <taxon>Rhodothermota</taxon>
        <taxon>Rhodothermia</taxon>
        <taxon>Rhodothermales</taxon>
        <taxon>Rubricoccaceae</taxon>
        <taxon>Rubricoccus</taxon>
    </lineage>
</organism>
<sequence>MQQPRITARQFDASDGLRAHIAKQMGSLDRLYDGIHDPRVVLAEQSGSKRAEVALRVYRQTLTASAEASSHESAVDEAVRQMRRRVLRYKARLRRK</sequence>
<dbReference type="InterPro" id="IPR003489">
    <property type="entry name" value="RHF/RaiA"/>
</dbReference>
<evidence type="ECO:0008006" key="3">
    <source>
        <dbReference type="Google" id="ProtNLM"/>
    </source>
</evidence>
<dbReference type="EMBL" id="MQWB01000001">
    <property type="protein sequence ID" value="OZC03228.1"/>
    <property type="molecule type" value="Genomic_DNA"/>
</dbReference>
<reference evidence="1 2" key="1">
    <citation type="submission" date="2016-11" db="EMBL/GenBank/DDBJ databases">
        <title>Study of marine rhodopsin-containing bacteria.</title>
        <authorList>
            <person name="Yoshizawa S."/>
            <person name="Kumagai Y."/>
            <person name="Kogure K."/>
        </authorList>
    </citation>
    <scope>NUCLEOTIDE SEQUENCE [LARGE SCALE GENOMIC DNA]</scope>
    <source>
        <strain evidence="1 2">SG-29</strain>
    </source>
</reference>
<evidence type="ECO:0000313" key="2">
    <source>
        <dbReference type="Proteomes" id="UP000216446"/>
    </source>
</evidence>
<dbReference type="Proteomes" id="UP000216446">
    <property type="component" value="Unassembled WGS sequence"/>
</dbReference>
<evidence type="ECO:0000313" key="1">
    <source>
        <dbReference type="EMBL" id="OZC03228.1"/>
    </source>
</evidence>
<dbReference type="Pfam" id="PF02482">
    <property type="entry name" value="Ribosomal_S30AE"/>
    <property type="match status" value="1"/>
</dbReference>
<dbReference type="InterPro" id="IPR036567">
    <property type="entry name" value="RHF-like"/>
</dbReference>
<accession>A0A259U065</accession>
<dbReference type="SUPFAM" id="SSF69754">
    <property type="entry name" value="Ribosome binding protein Y (YfiA homologue)"/>
    <property type="match status" value="1"/>
</dbReference>
<dbReference type="InParanoid" id="A0A259U065"/>
<dbReference type="RefSeq" id="WP_094548358.1">
    <property type="nucleotide sequence ID" value="NZ_MQWB01000001.1"/>
</dbReference>
<name>A0A259U065_9BACT</name>
<proteinExistence type="predicted"/>
<keyword evidence="2" id="KW-1185">Reference proteome</keyword>
<gene>
    <name evidence="1" type="ORF">BSZ36_09725</name>
</gene>